<evidence type="ECO:0000313" key="2">
    <source>
        <dbReference type="Proteomes" id="UP000838878"/>
    </source>
</evidence>
<proteinExistence type="predicted"/>
<evidence type="ECO:0000313" key="1">
    <source>
        <dbReference type="EMBL" id="CAH0729107.1"/>
    </source>
</evidence>
<keyword evidence="2" id="KW-1185">Reference proteome</keyword>
<protein>
    <submittedName>
        <fullName evidence="1">Uncharacterized protein</fullName>
    </submittedName>
</protein>
<feature type="non-terminal residue" evidence="1">
    <location>
        <position position="106"/>
    </location>
</feature>
<accession>A0A8J9VC74</accession>
<reference evidence="1" key="1">
    <citation type="submission" date="2021-12" db="EMBL/GenBank/DDBJ databases">
        <authorList>
            <person name="Martin H S."/>
        </authorList>
    </citation>
    <scope>NUCLEOTIDE SEQUENCE</scope>
</reference>
<dbReference type="EMBL" id="OV170228">
    <property type="protein sequence ID" value="CAH0729107.1"/>
    <property type="molecule type" value="Genomic_DNA"/>
</dbReference>
<dbReference type="Proteomes" id="UP000838878">
    <property type="component" value="Chromosome 8"/>
</dbReference>
<sequence>MECSRVAVAGAAPRARAPVGAGRHRCGQSPRYSARSTISSLSPLVCAVIIYCNAIGSAGGVCECIFLSAVNGRECPCAGRRDSDACRCRVRSRLHLGTIGAVDKLR</sequence>
<name>A0A8J9VC74_9NEOP</name>
<organism evidence="1 2">
    <name type="scientific">Brenthis ino</name>
    <name type="common">lesser marbled fritillary</name>
    <dbReference type="NCBI Taxonomy" id="405034"/>
    <lineage>
        <taxon>Eukaryota</taxon>
        <taxon>Metazoa</taxon>
        <taxon>Ecdysozoa</taxon>
        <taxon>Arthropoda</taxon>
        <taxon>Hexapoda</taxon>
        <taxon>Insecta</taxon>
        <taxon>Pterygota</taxon>
        <taxon>Neoptera</taxon>
        <taxon>Endopterygota</taxon>
        <taxon>Lepidoptera</taxon>
        <taxon>Glossata</taxon>
        <taxon>Ditrysia</taxon>
        <taxon>Papilionoidea</taxon>
        <taxon>Nymphalidae</taxon>
        <taxon>Heliconiinae</taxon>
        <taxon>Argynnini</taxon>
        <taxon>Brenthis</taxon>
    </lineage>
</organism>
<dbReference type="AlphaFoldDB" id="A0A8J9VC74"/>
<gene>
    <name evidence="1" type="ORF">BINO364_LOCUS14256</name>
</gene>